<accession>A0A8T1REM3</accession>
<keyword evidence="1" id="KW-1133">Transmembrane helix</keyword>
<organism evidence="2 3">
    <name type="scientific">Carya illinoinensis</name>
    <name type="common">Pecan</name>
    <dbReference type="NCBI Taxonomy" id="32201"/>
    <lineage>
        <taxon>Eukaryota</taxon>
        <taxon>Viridiplantae</taxon>
        <taxon>Streptophyta</taxon>
        <taxon>Embryophyta</taxon>
        <taxon>Tracheophyta</taxon>
        <taxon>Spermatophyta</taxon>
        <taxon>Magnoliopsida</taxon>
        <taxon>eudicotyledons</taxon>
        <taxon>Gunneridae</taxon>
        <taxon>Pentapetalae</taxon>
        <taxon>rosids</taxon>
        <taxon>fabids</taxon>
        <taxon>Fagales</taxon>
        <taxon>Juglandaceae</taxon>
        <taxon>Carya</taxon>
    </lineage>
</organism>
<protein>
    <submittedName>
        <fullName evidence="2">Uncharacterized protein</fullName>
    </submittedName>
</protein>
<dbReference type="Proteomes" id="UP000811609">
    <property type="component" value="Chromosome 2"/>
</dbReference>
<name>A0A8T1REM3_CARIL</name>
<reference evidence="2" key="1">
    <citation type="submission" date="2020-12" db="EMBL/GenBank/DDBJ databases">
        <title>WGS assembly of Carya illinoinensis cv. Pawnee.</title>
        <authorList>
            <person name="Platts A."/>
            <person name="Shu S."/>
            <person name="Wright S."/>
            <person name="Barry K."/>
            <person name="Edger P."/>
            <person name="Pires J.C."/>
            <person name="Schmutz J."/>
        </authorList>
    </citation>
    <scope>NUCLEOTIDE SEQUENCE</scope>
    <source>
        <tissue evidence="2">Leaf</tissue>
    </source>
</reference>
<evidence type="ECO:0000313" key="2">
    <source>
        <dbReference type="EMBL" id="KAG6665069.1"/>
    </source>
</evidence>
<dbReference type="AlphaFoldDB" id="A0A8T1REM3"/>
<feature type="transmembrane region" description="Helical" evidence="1">
    <location>
        <begin position="6"/>
        <end position="29"/>
    </location>
</feature>
<keyword evidence="3" id="KW-1185">Reference proteome</keyword>
<evidence type="ECO:0000256" key="1">
    <source>
        <dbReference type="SAM" id="Phobius"/>
    </source>
</evidence>
<evidence type="ECO:0000313" key="3">
    <source>
        <dbReference type="Proteomes" id="UP000811609"/>
    </source>
</evidence>
<feature type="transmembrane region" description="Helical" evidence="1">
    <location>
        <begin position="41"/>
        <end position="59"/>
    </location>
</feature>
<proteinExistence type="predicted"/>
<keyword evidence="1" id="KW-0472">Membrane</keyword>
<gene>
    <name evidence="2" type="ORF">CIPAW_02G136500</name>
</gene>
<comment type="caution">
    <text evidence="2">The sequence shown here is derived from an EMBL/GenBank/DDBJ whole genome shotgun (WGS) entry which is preliminary data.</text>
</comment>
<sequence length="107" mass="12337">MVSENVLTWVSISFPLIYLAWTFLILLHTNNIQAAYQLPGIFPNNLLLVAFGTITSLWYSTKFPHTNQARGKVCFLLHLHLDQTSIQHFSTYLHIDYKGKKNTRTSL</sequence>
<keyword evidence="1" id="KW-0812">Transmembrane</keyword>
<dbReference type="EMBL" id="CM031810">
    <property type="protein sequence ID" value="KAG6665069.1"/>
    <property type="molecule type" value="Genomic_DNA"/>
</dbReference>